<accession>A0A4Y2FUZ9</accession>
<comment type="caution">
    <text evidence="1">The sequence shown here is derived from an EMBL/GenBank/DDBJ whole genome shotgun (WGS) entry which is preliminary data.</text>
</comment>
<name>A0A4Y2FUZ9_ARAVE</name>
<evidence type="ECO:0000313" key="1">
    <source>
        <dbReference type="EMBL" id="GBM44981.1"/>
    </source>
</evidence>
<dbReference type="EMBL" id="BGPR01001085">
    <property type="protein sequence ID" value="GBM44981.1"/>
    <property type="molecule type" value="Genomic_DNA"/>
</dbReference>
<organism evidence="1 2">
    <name type="scientific">Araneus ventricosus</name>
    <name type="common">Orbweaver spider</name>
    <name type="synonym">Epeira ventricosa</name>
    <dbReference type="NCBI Taxonomy" id="182803"/>
    <lineage>
        <taxon>Eukaryota</taxon>
        <taxon>Metazoa</taxon>
        <taxon>Ecdysozoa</taxon>
        <taxon>Arthropoda</taxon>
        <taxon>Chelicerata</taxon>
        <taxon>Arachnida</taxon>
        <taxon>Araneae</taxon>
        <taxon>Araneomorphae</taxon>
        <taxon>Entelegynae</taxon>
        <taxon>Araneoidea</taxon>
        <taxon>Araneidae</taxon>
        <taxon>Araneus</taxon>
    </lineage>
</organism>
<dbReference type="AlphaFoldDB" id="A0A4Y2FUZ9"/>
<reference evidence="1 2" key="1">
    <citation type="journal article" date="2019" name="Sci. Rep.">
        <title>Orb-weaving spider Araneus ventricosus genome elucidates the spidroin gene catalogue.</title>
        <authorList>
            <person name="Kono N."/>
            <person name="Nakamura H."/>
            <person name="Ohtoshi R."/>
            <person name="Moran D.A.P."/>
            <person name="Shinohara A."/>
            <person name="Yoshida Y."/>
            <person name="Fujiwara M."/>
            <person name="Mori M."/>
            <person name="Tomita M."/>
            <person name="Arakawa K."/>
        </authorList>
    </citation>
    <scope>NUCLEOTIDE SEQUENCE [LARGE SCALE GENOMIC DNA]</scope>
</reference>
<protein>
    <submittedName>
        <fullName evidence="1">Uncharacterized protein</fullName>
    </submittedName>
</protein>
<gene>
    <name evidence="1" type="ORF">AVEN_223063_1</name>
</gene>
<dbReference type="Proteomes" id="UP000499080">
    <property type="component" value="Unassembled WGS sequence"/>
</dbReference>
<keyword evidence="2" id="KW-1185">Reference proteome</keyword>
<sequence>MPAHTSTLLPAKGNSGHPILWMILLSWHSPDESDAWEGEKQPILPLNLDFPELDFGQLWFGTLPTDALFLSHLQSFSSLSFIGCLLVSNSFLCYL</sequence>
<evidence type="ECO:0000313" key="2">
    <source>
        <dbReference type="Proteomes" id="UP000499080"/>
    </source>
</evidence>
<proteinExistence type="predicted"/>